<dbReference type="InterPro" id="IPR000253">
    <property type="entry name" value="FHA_dom"/>
</dbReference>
<gene>
    <name evidence="4" type="ORF">bsdtb5_42240</name>
</gene>
<proteinExistence type="predicted"/>
<dbReference type="AlphaFoldDB" id="A0A7R7IF89"/>
<keyword evidence="2" id="KW-0812">Transmembrane</keyword>
<protein>
    <recommendedName>
        <fullName evidence="3">FHA domain-containing protein</fullName>
    </recommendedName>
</protein>
<feature type="domain" description="FHA" evidence="3">
    <location>
        <begin position="529"/>
        <end position="579"/>
    </location>
</feature>
<reference evidence="4 5" key="1">
    <citation type="submission" date="2020-11" db="EMBL/GenBank/DDBJ databases">
        <title>Draft genome sequencing of a Lachnospiraceae strain isolated from anoxic soil subjected to BSD treatment.</title>
        <authorList>
            <person name="Uek A."/>
            <person name="Tonouchi A."/>
        </authorList>
    </citation>
    <scope>NUCLEOTIDE SEQUENCE [LARGE SCALE GENOMIC DNA]</scope>
    <source>
        <strain evidence="4 5">TB5</strain>
    </source>
</reference>
<dbReference type="InterPro" id="IPR045962">
    <property type="entry name" value="DUF6382"/>
</dbReference>
<dbReference type="KEGG" id="ahb:bsdtb5_42240"/>
<accession>A0A7R7IF89</accession>
<dbReference type="Pfam" id="PF00498">
    <property type="entry name" value="FHA"/>
    <property type="match status" value="1"/>
</dbReference>
<name>A0A7R7IF89_9FIRM</name>
<dbReference type="RefSeq" id="WP_271713929.1">
    <property type="nucleotide sequence ID" value="NZ_AP024169.1"/>
</dbReference>
<dbReference type="InterPro" id="IPR008984">
    <property type="entry name" value="SMAD_FHA_dom_sf"/>
</dbReference>
<dbReference type="CDD" id="cd00060">
    <property type="entry name" value="FHA"/>
    <property type="match status" value="1"/>
</dbReference>
<evidence type="ECO:0000256" key="2">
    <source>
        <dbReference type="SAM" id="Phobius"/>
    </source>
</evidence>
<evidence type="ECO:0000259" key="3">
    <source>
        <dbReference type="PROSITE" id="PS50006"/>
    </source>
</evidence>
<sequence>MQSNYLVIKEENEDNKASSYPIQMLLHNKLVGVLPVKIQRINNEIYYYYDITSKQTLKTILETRQLSYKEIKEIVLDIMDTVESSREYLLDENDFVLDKDYIYISYADHKVYLCYKKGYQKSMREQIKEFMECLMNKVDYKENRAVILIYSLYKKSTEDCCTFQDLKIIIEDTGKEDLQESNTEQNIPDVIIQESKTNEAKKIEQYVPNHQESNQCHGTALKKIKSIDYNKNKLDSKISGEVKNKESILSHFIVCKSKDKKDDSRFQSSITEHIKSNRTDKMDKAVRRELQKKEKEKRNENEKGNEKEKKGEIKEKINKGTVKVSIPLMKEKLEEEVEIECYSIKTKLLVAVSILLTIMFFFIILYSGVLLNEIGNRLDMSKLIGVIIMLLSIEAYSVSKILSEKETQIVSRVEYVDQSDELYHNNSEKLMIKNAADPIKLIDVNTCDNSITYDSKISLSMETMKSNDMKNEYQDRKQNKYIHNIQRDDEYENESEETILLADLGTSEYRLVPIHNREYANIYLIEFPFFIGKLKTNIGYSIENSAVSRYHLKIEEEGETFYITDLNSRNGTFLNGNQLEPNIPYELYLGDEIGIANIIYQFSDSTNSHGKY</sequence>
<dbReference type="Pfam" id="PF19909">
    <property type="entry name" value="DUF6382"/>
    <property type="match status" value="1"/>
</dbReference>
<dbReference type="Proteomes" id="UP000595897">
    <property type="component" value="Chromosome"/>
</dbReference>
<keyword evidence="2" id="KW-0472">Membrane</keyword>
<evidence type="ECO:0000313" key="5">
    <source>
        <dbReference type="Proteomes" id="UP000595897"/>
    </source>
</evidence>
<dbReference type="PANTHER" id="PTHR23308">
    <property type="entry name" value="NUCLEAR INHIBITOR OF PROTEIN PHOSPHATASE-1"/>
    <property type="match status" value="1"/>
</dbReference>
<dbReference type="PROSITE" id="PS50006">
    <property type="entry name" value="FHA_DOMAIN"/>
    <property type="match status" value="1"/>
</dbReference>
<organism evidence="4 5">
    <name type="scientific">Anaeromicropila herbilytica</name>
    <dbReference type="NCBI Taxonomy" id="2785025"/>
    <lineage>
        <taxon>Bacteria</taxon>
        <taxon>Bacillati</taxon>
        <taxon>Bacillota</taxon>
        <taxon>Clostridia</taxon>
        <taxon>Lachnospirales</taxon>
        <taxon>Lachnospiraceae</taxon>
        <taxon>Anaeromicropila</taxon>
    </lineage>
</organism>
<dbReference type="InterPro" id="IPR050923">
    <property type="entry name" value="Cell_Proc_Reg/RNA_Proc"/>
</dbReference>
<dbReference type="Gene3D" id="2.60.200.20">
    <property type="match status" value="1"/>
</dbReference>
<feature type="region of interest" description="Disordered" evidence="1">
    <location>
        <begin position="290"/>
        <end position="312"/>
    </location>
</feature>
<evidence type="ECO:0000256" key="1">
    <source>
        <dbReference type="SAM" id="MobiDB-lite"/>
    </source>
</evidence>
<dbReference type="EMBL" id="AP024169">
    <property type="protein sequence ID" value="BCN32929.1"/>
    <property type="molecule type" value="Genomic_DNA"/>
</dbReference>
<keyword evidence="5" id="KW-1185">Reference proteome</keyword>
<dbReference type="SMART" id="SM00240">
    <property type="entry name" value="FHA"/>
    <property type="match status" value="1"/>
</dbReference>
<feature type="transmembrane region" description="Helical" evidence="2">
    <location>
        <begin position="348"/>
        <end position="371"/>
    </location>
</feature>
<keyword evidence="2" id="KW-1133">Transmembrane helix</keyword>
<evidence type="ECO:0000313" key="4">
    <source>
        <dbReference type="EMBL" id="BCN32929.1"/>
    </source>
</evidence>
<dbReference type="SUPFAM" id="SSF49879">
    <property type="entry name" value="SMAD/FHA domain"/>
    <property type="match status" value="1"/>
</dbReference>